<dbReference type="Pfam" id="PF13669">
    <property type="entry name" value="Glyoxalase_4"/>
    <property type="match status" value="1"/>
</dbReference>
<evidence type="ECO:0000313" key="4">
    <source>
        <dbReference type="Proteomes" id="UP001201985"/>
    </source>
</evidence>
<evidence type="ECO:0000313" key="3">
    <source>
        <dbReference type="EMBL" id="MCI0755499.1"/>
    </source>
</evidence>
<dbReference type="PANTHER" id="PTHR43048">
    <property type="entry name" value="METHYLMALONYL-COA EPIMERASE"/>
    <property type="match status" value="1"/>
</dbReference>
<evidence type="ECO:0000259" key="2">
    <source>
        <dbReference type="PROSITE" id="PS51819"/>
    </source>
</evidence>
<comment type="caution">
    <text evidence="3">The sequence shown here is derived from an EMBL/GenBank/DDBJ whole genome shotgun (WGS) entry which is preliminary data.</text>
</comment>
<dbReference type="PANTHER" id="PTHR43048:SF6">
    <property type="entry name" value="BLR8189 PROTEIN"/>
    <property type="match status" value="1"/>
</dbReference>
<dbReference type="EMBL" id="JALBUU010000034">
    <property type="protein sequence ID" value="MCI0755499.1"/>
    <property type="molecule type" value="Genomic_DNA"/>
</dbReference>
<feature type="domain" description="VOC" evidence="2">
    <location>
        <begin position="1"/>
        <end position="149"/>
    </location>
</feature>
<dbReference type="Gene3D" id="3.10.180.10">
    <property type="entry name" value="2,3-Dihydroxybiphenyl 1,2-Dioxygenase, domain 1"/>
    <property type="match status" value="1"/>
</dbReference>
<dbReference type="RefSeq" id="WP_238384368.1">
    <property type="nucleotide sequence ID" value="NZ_JALBUU010000034.1"/>
</dbReference>
<sequence length="166" mass="18827">MDHVGITVPDIDQATQFFEAAFDAELIYESKRLADEPDEGPKTERMLNLFPGTRVEAVRMMRLRYGPGLELFQMRGPEQHEPVRPSDYGLQHFAISVDDIDAAIAQFEAAGGTMFSRPTAFMFGSEVGEGNVFCYGRTPWGSVIEMLSYPSPMPYERDTPLRRWRP</sequence>
<accession>A0ABS9WA88</accession>
<keyword evidence="1" id="KW-0479">Metal-binding</keyword>
<reference evidence="3 4" key="1">
    <citation type="submission" date="2022-03" db="EMBL/GenBank/DDBJ databases">
        <title>Complete genome analysis of Roseomonas KG 17.1 : a prolific producer of plant growth promoters.</title>
        <authorList>
            <person name="Saadouli I."/>
            <person name="Najjari A."/>
            <person name="Mosbah A."/>
            <person name="Ouzari H.I."/>
        </authorList>
    </citation>
    <scope>NUCLEOTIDE SEQUENCE [LARGE SCALE GENOMIC DNA]</scope>
    <source>
        <strain evidence="3 4">KG17-1</strain>
    </source>
</reference>
<keyword evidence="4" id="KW-1185">Reference proteome</keyword>
<gene>
    <name evidence="3" type="ORF">MON41_17430</name>
</gene>
<dbReference type="Proteomes" id="UP001201985">
    <property type="component" value="Unassembled WGS sequence"/>
</dbReference>
<dbReference type="PROSITE" id="PS51819">
    <property type="entry name" value="VOC"/>
    <property type="match status" value="1"/>
</dbReference>
<evidence type="ECO:0000256" key="1">
    <source>
        <dbReference type="ARBA" id="ARBA00022723"/>
    </source>
</evidence>
<proteinExistence type="predicted"/>
<dbReference type="SUPFAM" id="SSF54593">
    <property type="entry name" value="Glyoxalase/Bleomycin resistance protein/Dihydroxybiphenyl dioxygenase"/>
    <property type="match status" value="1"/>
</dbReference>
<name>A0ABS9WA88_9PROT</name>
<organism evidence="3 4">
    <name type="scientific">Teichococcus vastitatis</name>
    <dbReference type="NCBI Taxonomy" id="2307076"/>
    <lineage>
        <taxon>Bacteria</taxon>
        <taxon>Pseudomonadati</taxon>
        <taxon>Pseudomonadota</taxon>
        <taxon>Alphaproteobacteria</taxon>
        <taxon>Acetobacterales</taxon>
        <taxon>Roseomonadaceae</taxon>
        <taxon>Roseomonas</taxon>
    </lineage>
</organism>
<dbReference type="InterPro" id="IPR029068">
    <property type="entry name" value="Glyas_Bleomycin-R_OHBP_Dase"/>
</dbReference>
<protein>
    <submittedName>
        <fullName evidence="3">VOC family protein</fullName>
    </submittedName>
</protein>
<dbReference type="InterPro" id="IPR051785">
    <property type="entry name" value="MMCE/EMCE_epimerase"/>
</dbReference>
<dbReference type="InterPro" id="IPR037523">
    <property type="entry name" value="VOC_core"/>
</dbReference>